<dbReference type="InterPro" id="IPR017853">
    <property type="entry name" value="GH"/>
</dbReference>
<accession>A0A3R9QRK4</accession>
<gene>
    <name evidence="1" type="ORF">D9Q81_06645</name>
</gene>
<dbReference type="CDD" id="cd19608">
    <property type="entry name" value="GH113_mannanase-like"/>
    <property type="match status" value="1"/>
</dbReference>
<organism evidence="1 2">
    <name type="scientific">Candidatus Korarchaeum cryptofilum</name>
    <dbReference type="NCBI Taxonomy" id="498846"/>
    <lineage>
        <taxon>Archaea</taxon>
        <taxon>Thermoproteota</taxon>
        <taxon>Candidatus Korarchaeia</taxon>
        <taxon>Candidatus Korarchaeales</taxon>
        <taxon>Candidatus Korarchaeaceae</taxon>
        <taxon>Candidatus Korarchaeum</taxon>
    </lineage>
</organism>
<dbReference type="AlphaFoldDB" id="A0A3R9QRK4"/>
<sequence>MRGDELLKAIMLILILQLHAPSQASDLSFRGANIALWGFNYDWLESTLRKLREIGFDSVLLTVYLKMDSHNSSYVRRFEYTPEDDEIRLAISKAREMGFKVLLRVAIYLDSGWGGDVMPEDMSSWLESYKSYLIRYSRLGADGFILGAELCSIDKREEFRELVKEIRRNYSGILGYSANWGSEETSFWDLLDFIGIDAYYPVGDWDRIHAESIEPLLKYGKPIIFTEIGYRSIKNAHERPWDWKIKSEVDYGEQARLWSLFLEVEAPRISGFFHWAEAPWGDDGTGYSIIGKPAEGVMRRGLMKLLLSSNPAYCVASEVDERSLREALPGAEVGEDCRIIVGGPFANPRSRIYEANFGRDELRINRSVYRSVWGKLDYALLTFREGRIYLMGVHRFGTKAAIMWLSKGLYFTSAVIRWRDLNGDGDVEMEEIDVIYMRA</sequence>
<dbReference type="InterPro" id="IPR055151">
    <property type="entry name" value="GH113"/>
</dbReference>
<name>A0A3R9QRK4_9CREN</name>
<dbReference type="EMBL" id="RCOR01000034">
    <property type="protein sequence ID" value="RSN68213.1"/>
    <property type="molecule type" value="Genomic_DNA"/>
</dbReference>
<dbReference type="PROSITE" id="PS00018">
    <property type="entry name" value="EF_HAND_1"/>
    <property type="match status" value="1"/>
</dbReference>
<reference evidence="1 2" key="1">
    <citation type="submission" date="2018-10" db="EMBL/GenBank/DDBJ databases">
        <title>Co-occurring genomic capacity for anaerobic methane metabolism and dissimilatory sulfite reduction discovered in the Korarchaeota.</title>
        <authorList>
            <person name="Mckay L.J."/>
            <person name="Dlakic M."/>
            <person name="Fields M.W."/>
            <person name="Delmont T.O."/>
            <person name="Eren A.M."/>
            <person name="Jay Z.J."/>
            <person name="Klingelsmith K.B."/>
            <person name="Rusch D.B."/>
            <person name="Inskeep W.P."/>
        </authorList>
    </citation>
    <scope>NUCLEOTIDE SEQUENCE [LARGE SCALE GENOMIC DNA]</scope>
    <source>
        <strain evidence="1 2">WS</strain>
    </source>
</reference>
<protein>
    <submittedName>
        <fullName evidence="1">Uncharacterized protein</fullName>
    </submittedName>
</protein>
<dbReference type="Proteomes" id="UP000278149">
    <property type="component" value="Unassembled WGS sequence"/>
</dbReference>
<dbReference type="Pfam" id="PF22612">
    <property type="entry name" value="GH113"/>
    <property type="match status" value="1"/>
</dbReference>
<dbReference type="SUPFAM" id="SSF51445">
    <property type="entry name" value="(Trans)glycosidases"/>
    <property type="match status" value="1"/>
</dbReference>
<proteinExistence type="predicted"/>
<evidence type="ECO:0000313" key="1">
    <source>
        <dbReference type="EMBL" id="RSN68213.1"/>
    </source>
</evidence>
<evidence type="ECO:0000313" key="2">
    <source>
        <dbReference type="Proteomes" id="UP000278149"/>
    </source>
</evidence>
<dbReference type="InterPro" id="IPR018247">
    <property type="entry name" value="EF_Hand_1_Ca_BS"/>
</dbReference>
<dbReference type="Gene3D" id="3.20.20.80">
    <property type="entry name" value="Glycosidases"/>
    <property type="match status" value="1"/>
</dbReference>
<comment type="caution">
    <text evidence="1">The sequence shown here is derived from an EMBL/GenBank/DDBJ whole genome shotgun (WGS) entry which is preliminary data.</text>
</comment>